<dbReference type="STRING" id="596152.DesU5LDRAFT_2862"/>
<sequence length="108" mass="11623">MKKISLSAACLVLLLLAGTAGAATTKESLLKFYQSYLTLVSAGDYVATSRDQPDVWDAKFDAVARDAGFENAADALAASETMANDSDIAALRQAVTDKILLQYRPYRE</sequence>
<accession>I2Q3Z9</accession>
<keyword evidence="1" id="KW-0732">Signal</keyword>
<evidence type="ECO:0000313" key="2">
    <source>
        <dbReference type="EMBL" id="EIG54505.1"/>
    </source>
</evidence>
<name>I2Q3Z9_9BACT</name>
<dbReference type="OrthoDB" id="5460502at2"/>
<dbReference type="eggNOG" id="ENOG5031849">
    <property type="taxonomic scope" value="Bacteria"/>
</dbReference>
<feature type="chain" id="PRO_5003662716" evidence="1">
    <location>
        <begin position="23"/>
        <end position="108"/>
    </location>
</feature>
<evidence type="ECO:0000256" key="1">
    <source>
        <dbReference type="SAM" id="SignalP"/>
    </source>
</evidence>
<dbReference type="AlphaFoldDB" id="I2Q3Z9"/>
<organism evidence="2">
    <name type="scientific">Desulfovibrio sp. U5L</name>
    <dbReference type="NCBI Taxonomy" id="596152"/>
    <lineage>
        <taxon>Bacteria</taxon>
        <taxon>Pseudomonadati</taxon>
        <taxon>Thermodesulfobacteriota</taxon>
        <taxon>Desulfovibrionia</taxon>
        <taxon>Desulfovibrionales</taxon>
        <taxon>Desulfovibrionaceae</taxon>
        <taxon>Desulfovibrio</taxon>
    </lineage>
</organism>
<proteinExistence type="predicted"/>
<reference evidence="2" key="1">
    <citation type="submission" date="2011-11" db="EMBL/GenBank/DDBJ databases">
        <title>Improved High-Quality Draft sequence of Desulfovibrio sp. U5L.</title>
        <authorList>
            <consortium name="US DOE Joint Genome Institute"/>
            <person name="Lucas S."/>
            <person name="Han J."/>
            <person name="Lapidus A."/>
            <person name="Cheng J.-F."/>
            <person name="Goodwin L."/>
            <person name="Pitluck S."/>
            <person name="Peters L."/>
            <person name="Ovchinnikova G."/>
            <person name="Held B."/>
            <person name="Detter J.C."/>
            <person name="Han C."/>
            <person name="Tapia R."/>
            <person name="Land M."/>
            <person name="Hauser L."/>
            <person name="Kyrpides N."/>
            <person name="Ivanova N."/>
            <person name="Pagani I."/>
            <person name="Gabster J."/>
            <person name="Walker C."/>
            <person name="Stolyar S."/>
            <person name="Stahl D."/>
            <person name="Arkin A."/>
            <person name="Dehal P."/>
            <person name="Hazen T."/>
            <person name="Woyke T."/>
        </authorList>
    </citation>
    <scope>NUCLEOTIDE SEQUENCE [LARGE SCALE GENOMIC DNA]</scope>
    <source>
        <strain evidence="2">U5L</strain>
    </source>
</reference>
<protein>
    <submittedName>
        <fullName evidence="2">Uncharacterized protein</fullName>
    </submittedName>
</protein>
<dbReference type="EMBL" id="JH600068">
    <property type="protein sequence ID" value="EIG54505.1"/>
    <property type="molecule type" value="Genomic_DNA"/>
</dbReference>
<gene>
    <name evidence="2" type="ORF">DesU5LDRAFT_2862</name>
</gene>
<feature type="signal peptide" evidence="1">
    <location>
        <begin position="1"/>
        <end position="22"/>
    </location>
</feature>
<dbReference type="HOGENOM" id="CLU_2192812_0_0_7"/>